<name>A0A1G8K8F7_9NOCA</name>
<dbReference type="Proteomes" id="UP000183263">
    <property type="component" value="Unassembled WGS sequence"/>
</dbReference>
<evidence type="ECO:0000256" key="1">
    <source>
        <dbReference type="SAM" id="MobiDB-lite"/>
    </source>
</evidence>
<dbReference type="InterPro" id="IPR003812">
    <property type="entry name" value="Fido"/>
</dbReference>
<evidence type="ECO:0000313" key="3">
    <source>
        <dbReference type="EMBL" id="SDI39714.1"/>
    </source>
</evidence>
<feature type="compositionally biased region" description="Low complexity" evidence="1">
    <location>
        <begin position="120"/>
        <end position="146"/>
    </location>
</feature>
<dbReference type="EMBL" id="FNDN01000007">
    <property type="protein sequence ID" value="SDI39714.1"/>
    <property type="molecule type" value="Genomic_DNA"/>
</dbReference>
<keyword evidence="4" id="KW-1185">Reference proteome</keyword>
<dbReference type="InterPro" id="IPR036597">
    <property type="entry name" value="Fido-like_dom_sf"/>
</dbReference>
<gene>
    <name evidence="3" type="ORF">SAMN05444695_10755</name>
</gene>
<organism evidence="3 4">
    <name type="scientific">Rhodococcus triatomae</name>
    <dbReference type="NCBI Taxonomy" id="300028"/>
    <lineage>
        <taxon>Bacteria</taxon>
        <taxon>Bacillati</taxon>
        <taxon>Actinomycetota</taxon>
        <taxon>Actinomycetes</taxon>
        <taxon>Mycobacteriales</taxon>
        <taxon>Nocardiaceae</taxon>
        <taxon>Rhodococcus</taxon>
    </lineage>
</organism>
<dbReference type="PROSITE" id="PS51459">
    <property type="entry name" value="FIDO"/>
    <property type="match status" value="1"/>
</dbReference>
<evidence type="ECO:0000259" key="2">
    <source>
        <dbReference type="PROSITE" id="PS51459"/>
    </source>
</evidence>
<dbReference type="SUPFAM" id="SSF140931">
    <property type="entry name" value="Fic-like"/>
    <property type="match status" value="1"/>
</dbReference>
<dbReference type="AlphaFoldDB" id="A0A1G8K8F7"/>
<protein>
    <submittedName>
        <fullName evidence="3">Cell filamentation protein</fullName>
    </submittedName>
</protein>
<feature type="region of interest" description="Disordered" evidence="1">
    <location>
        <begin position="100"/>
        <end position="159"/>
    </location>
</feature>
<reference evidence="3 4" key="1">
    <citation type="submission" date="2016-10" db="EMBL/GenBank/DDBJ databases">
        <authorList>
            <person name="de Groot N.N."/>
        </authorList>
    </citation>
    <scope>NUCLEOTIDE SEQUENCE [LARGE SCALE GENOMIC DNA]</scope>
    <source>
        <strain evidence="3 4">DSM 44892</strain>
    </source>
</reference>
<proteinExistence type="predicted"/>
<accession>A0A1G8K8F7</accession>
<dbReference type="Gene3D" id="1.10.3290.10">
    <property type="entry name" value="Fido-like domain"/>
    <property type="match status" value="1"/>
</dbReference>
<sequence>MRRLIIHPFVDGNSRSQRVFVDELARETDWAIDWRTVNPAALAAARTVAYLDQGEVLTDVLRPAVVEPERLLVIVVTEEPRPTMSTVGEHWRTMLEHVDQHPDQQHTWATQHHPEHAAEQARQAQARQHLEQQQQRIQQAWTQQIRSGSDGLGHSGPRL</sequence>
<feature type="domain" description="Fido" evidence="2">
    <location>
        <begin position="1"/>
        <end position="63"/>
    </location>
</feature>
<evidence type="ECO:0000313" key="4">
    <source>
        <dbReference type="Proteomes" id="UP000183263"/>
    </source>
</evidence>
<feature type="compositionally biased region" description="Gly residues" evidence="1">
    <location>
        <begin position="150"/>
        <end position="159"/>
    </location>
</feature>